<feature type="transmembrane region" description="Helical" evidence="11">
    <location>
        <begin position="91"/>
        <end position="115"/>
    </location>
</feature>
<comment type="similarity">
    <text evidence="11">Belongs to the binding-protein-dependent transport system permease family.</text>
</comment>
<dbReference type="RefSeq" id="WP_085512082.1">
    <property type="nucleotide sequence ID" value="NZ_FXAP01000003.1"/>
</dbReference>
<dbReference type="CDD" id="cd06261">
    <property type="entry name" value="TM_PBP2"/>
    <property type="match status" value="1"/>
</dbReference>
<dbReference type="GO" id="GO:0016887">
    <property type="term" value="F:ATP hydrolysis activity"/>
    <property type="evidence" value="ECO:0007669"/>
    <property type="project" value="InterPro"/>
</dbReference>
<dbReference type="Pfam" id="PF00528">
    <property type="entry name" value="BPD_transp_1"/>
    <property type="match status" value="1"/>
</dbReference>
<feature type="domain" description="ABC transmembrane type-1" evidence="14">
    <location>
        <begin position="87"/>
        <end position="276"/>
    </location>
</feature>
<reference evidence="15 16" key="1">
    <citation type="submission" date="2018-11" db="EMBL/GenBank/DDBJ databases">
        <title>Sequencing the genomes of 1000 actinobacteria strains.</title>
        <authorList>
            <person name="Klenk H.-P."/>
        </authorList>
    </citation>
    <scope>NUCLEOTIDE SEQUENCE [LARGE SCALE GENOMIC DNA]</scope>
    <source>
        <strain evidence="15 16">DSM 14012</strain>
    </source>
</reference>
<evidence type="ECO:0000256" key="11">
    <source>
        <dbReference type="RuleBase" id="RU363032"/>
    </source>
</evidence>
<dbReference type="InterPro" id="IPR035906">
    <property type="entry name" value="MetI-like_sf"/>
</dbReference>
<comment type="caution">
    <text evidence="15">The sequence shown here is derived from an EMBL/GenBank/DDBJ whole genome shotgun (WGS) entry which is preliminary data.</text>
</comment>
<dbReference type="PANTHER" id="PTHR43297">
    <property type="entry name" value="OLIGOPEPTIDE TRANSPORT ATP-BINDING PROTEIN APPD"/>
    <property type="match status" value="1"/>
</dbReference>
<gene>
    <name evidence="15" type="ORF">EDD42_0433</name>
</gene>
<accession>A0A3N2BYT6</accession>
<sequence>MSTRPTTSSPTPSRRSPVLDRLRTPRGLTGAIGALLVIVVAVVGPTVWGSAADTTSVADRLAGASLAHPFGTDELGRDVFARVMVATRVSVLLTLGATAISVVGGVLLGAVATVLPRPLRRLVTALVDILLSFPWLLMALFFSVIWGASATGAMLAVGFAGVPTFARLTYTLASSLIGRDYVKAARIAGVGQAEVLVRHVMPNMLPPMLVNAAVSASGTLLAFAGLSFLGLGVQAPEYDWGRLLGLGIARIYGNPMAAIGPGIALVVCGVIFTQLGELWNESSKRLLGLPAPARRRTAAPATGSAAAATPADQEPVVQVRDLRVAFPDRDGRLVERVHGISLTIMPGEVVGVVGESGSGKSVSAMAIAALLGPDSSVQASELSFRGIDMTAPLTKAERSRLGLELAMVFQDPLTSLNPSLTIGKQLRETVEVHEGLSTAESTKRAEAALESVRIPLPAKRLKQFPHELSGGMRQRAMIGMGLMGRPKLLIADEPTTALDVTVQRQVLRVLHEAQEQTGAAILLISHDIALVSGFCDRILVMKDGRIVESLDADRLHEARHPYTRGLIACVPDMTSDRTMPLPVIGESFLVPEPVEGQDPLAEGPITTEGQRA</sequence>
<dbReference type="InterPro" id="IPR003593">
    <property type="entry name" value="AAA+_ATPase"/>
</dbReference>
<evidence type="ECO:0000256" key="10">
    <source>
        <dbReference type="ARBA" id="ARBA00023136"/>
    </source>
</evidence>
<dbReference type="InterPro" id="IPR017871">
    <property type="entry name" value="ABC_transporter-like_CS"/>
</dbReference>
<name>A0A3N2BYT6_9MICO</name>
<dbReference type="GO" id="GO:0005524">
    <property type="term" value="F:ATP binding"/>
    <property type="evidence" value="ECO:0007669"/>
    <property type="project" value="UniProtKB-KW"/>
</dbReference>
<dbReference type="PROSITE" id="PS50928">
    <property type="entry name" value="ABC_TM1"/>
    <property type="match status" value="1"/>
</dbReference>
<dbReference type="PROSITE" id="PS00211">
    <property type="entry name" value="ABC_TRANSPORTER_1"/>
    <property type="match status" value="1"/>
</dbReference>
<dbReference type="Proteomes" id="UP000266915">
    <property type="component" value="Unassembled WGS sequence"/>
</dbReference>
<dbReference type="CDD" id="cd03257">
    <property type="entry name" value="ABC_NikE_OppD_transporters"/>
    <property type="match status" value="1"/>
</dbReference>
<dbReference type="SUPFAM" id="SSF52540">
    <property type="entry name" value="P-loop containing nucleoside triphosphate hydrolases"/>
    <property type="match status" value="1"/>
</dbReference>
<evidence type="ECO:0000259" key="13">
    <source>
        <dbReference type="PROSITE" id="PS50893"/>
    </source>
</evidence>
<dbReference type="InterPro" id="IPR050388">
    <property type="entry name" value="ABC_Ni/Peptide_Import"/>
</dbReference>
<keyword evidence="7" id="KW-0547">Nucleotide-binding</keyword>
<dbReference type="Pfam" id="PF00005">
    <property type="entry name" value="ABC_tran"/>
    <property type="match status" value="1"/>
</dbReference>
<organism evidence="15 16">
    <name type="scientific">Plantibacter flavus</name>
    <dbReference type="NCBI Taxonomy" id="150123"/>
    <lineage>
        <taxon>Bacteria</taxon>
        <taxon>Bacillati</taxon>
        <taxon>Actinomycetota</taxon>
        <taxon>Actinomycetes</taxon>
        <taxon>Micrococcales</taxon>
        <taxon>Microbacteriaceae</taxon>
        <taxon>Plantibacter</taxon>
    </lineage>
</organism>
<dbReference type="PANTHER" id="PTHR43297:SF2">
    <property type="entry name" value="DIPEPTIDE TRANSPORT ATP-BINDING PROTEIN DPPD"/>
    <property type="match status" value="1"/>
</dbReference>
<feature type="transmembrane region" description="Helical" evidence="11">
    <location>
        <begin position="251"/>
        <end position="275"/>
    </location>
</feature>
<proteinExistence type="inferred from homology"/>
<keyword evidence="6 11" id="KW-0812">Transmembrane</keyword>
<evidence type="ECO:0000256" key="5">
    <source>
        <dbReference type="ARBA" id="ARBA00022475"/>
    </source>
</evidence>
<evidence type="ECO:0000313" key="16">
    <source>
        <dbReference type="Proteomes" id="UP000266915"/>
    </source>
</evidence>
<dbReference type="AlphaFoldDB" id="A0A3N2BYT6"/>
<keyword evidence="9 11" id="KW-1133">Transmembrane helix</keyword>
<dbReference type="SUPFAM" id="SSF161098">
    <property type="entry name" value="MetI-like"/>
    <property type="match status" value="1"/>
</dbReference>
<dbReference type="GO" id="GO:0055085">
    <property type="term" value="P:transmembrane transport"/>
    <property type="evidence" value="ECO:0007669"/>
    <property type="project" value="InterPro"/>
</dbReference>
<feature type="domain" description="ABC transporter" evidence="13">
    <location>
        <begin position="317"/>
        <end position="568"/>
    </location>
</feature>
<dbReference type="InterPro" id="IPR000515">
    <property type="entry name" value="MetI-like"/>
</dbReference>
<keyword evidence="4 11" id="KW-0813">Transport</keyword>
<keyword evidence="8" id="KW-0067">ATP-binding</keyword>
<evidence type="ECO:0000256" key="1">
    <source>
        <dbReference type="ARBA" id="ARBA00004141"/>
    </source>
</evidence>
<dbReference type="InterPro" id="IPR003439">
    <property type="entry name" value="ABC_transporter-like_ATP-bd"/>
</dbReference>
<evidence type="ECO:0000256" key="6">
    <source>
        <dbReference type="ARBA" id="ARBA00022692"/>
    </source>
</evidence>
<comment type="subcellular location">
    <subcellularLocation>
        <location evidence="11">Cell membrane</location>
        <topology evidence="11">Multi-pass membrane protein</topology>
    </subcellularLocation>
    <subcellularLocation>
        <location evidence="2">Cell membrane</location>
        <topology evidence="2">Peripheral membrane protein</topology>
    </subcellularLocation>
    <subcellularLocation>
        <location evidence="1">Membrane</location>
        <topology evidence="1">Multi-pass membrane protein</topology>
    </subcellularLocation>
</comment>
<keyword evidence="16" id="KW-1185">Reference proteome</keyword>
<dbReference type="Gene3D" id="1.10.3720.10">
    <property type="entry name" value="MetI-like"/>
    <property type="match status" value="1"/>
</dbReference>
<comment type="similarity">
    <text evidence="3">Belongs to the ABC transporter superfamily.</text>
</comment>
<feature type="transmembrane region" description="Helical" evidence="11">
    <location>
        <begin position="122"/>
        <end position="146"/>
    </location>
</feature>
<dbReference type="PROSITE" id="PS50893">
    <property type="entry name" value="ABC_TRANSPORTER_2"/>
    <property type="match status" value="1"/>
</dbReference>
<feature type="transmembrane region" description="Helical" evidence="11">
    <location>
        <begin position="208"/>
        <end position="231"/>
    </location>
</feature>
<protein>
    <submittedName>
        <fullName evidence="15">ABC-type dipeptide/oligopeptide/nickel transport system ATPase component</fullName>
    </submittedName>
</protein>
<evidence type="ECO:0000256" key="12">
    <source>
        <dbReference type="SAM" id="MobiDB-lite"/>
    </source>
</evidence>
<dbReference type="InterPro" id="IPR027417">
    <property type="entry name" value="P-loop_NTPase"/>
</dbReference>
<evidence type="ECO:0000256" key="4">
    <source>
        <dbReference type="ARBA" id="ARBA00022448"/>
    </source>
</evidence>
<dbReference type="SMART" id="SM00382">
    <property type="entry name" value="AAA"/>
    <property type="match status" value="1"/>
</dbReference>
<feature type="region of interest" description="Disordered" evidence="12">
    <location>
        <begin position="1"/>
        <end position="20"/>
    </location>
</feature>
<feature type="compositionally biased region" description="Low complexity" evidence="12">
    <location>
        <begin position="1"/>
        <end position="16"/>
    </location>
</feature>
<keyword evidence="10 11" id="KW-0472">Membrane</keyword>
<evidence type="ECO:0000259" key="14">
    <source>
        <dbReference type="PROSITE" id="PS50928"/>
    </source>
</evidence>
<dbReference type="GO" id="GO:0005886">
    <property type="term" value="C:plasma membrane"/>
    <property type="evidence" value="ECO:0007669"/>
    <property type="project" value="UniProtKB-SubCell"/>
</dbReference>
<evidence type="ECO:0000256" key="8">
    <source>
        <dbReference type="ARBA" id="ARBA00022840"/>
    </source>
</evidence>
<evidence type="ECO:0000256" key="7">
    <source>
        <dbReference type="ARBA" id="ARBA00022741"/>
    </source>
</evidence>
<dbReference type="Gene3D" id="3.40.50.300">
    <property type="entry name" value="P-loop containing nucleotide triphosphate hydrolases"/>
    <property type="match status" value="1"/>
</dbReference>
<keyword evidence="5" id="KW-1003">Cell membrane</keyword>
<feature type="transmembrane region" description="Helical" evidence="11">
    <location>
        <begin position="28"/>
        <end position="48"/>
    </location>
</feature>
<evidence type="ECO:0000256" key="9">
    <source>
        <dbReference type="ARBA" id="ARBA00022989"/>
    </source>
</evidence>
<evidence type="ECO:0000313" key="15">
    <source>
        <dbReference type="EMBL" id="ROR80392.1"/>
    </source>
</evidence>
<evidence type="ECO:0000256" key="2">
    <source>
        <dbReference type="ARBA" id="ARBA00004202"/>
    </source>
</evidence>
<evidence type="ECO:0000256" key="3">
    <source>
        <dbReference type="ARBA" id="ARBA00005417"/>
    </source>
</evidence>
<feature type="region of interest" description="Disordered" evidence="12">
    <location>
        <begin position="593"/>
        <end position="612"/>
    </location>
</feature>
<dbReference type="EMBL" id="RKHL01000001">
    <property type="protein sequence ID" value="ROR80392.1"/>
    <property type="molecule type" value="Genomic_DNA"/>
</dbReference>
<feature type="transmembrane region" description="Helical" evidence="11">
    <location>
        <begin position="152"/>
        <end position="173"/>
    </location>
</feature>